<dbReference type="Pfam" id="PF02342">
    <property type="entry name" value="TerD"/>
    <property type="match status" value="1"/>
</dbReference>
<dbReference type="HOGENOM" id="CLU_016726_0_0_1"/>
<dbReference type="KEGG" id="kla:KLLA0_D06281g"/>
<evidence type="ECO:0000313" key="2">
    <source>
        <dbReference type="EMBL" id="CAH00438.1"/>
    </source>
</evidence>
<dbReference type="InterPro" id="IPR051324">
    <property type="entry name" value="Stress/Tellurium_Resist"/>
</dbReference>
<dbReference type="InParanoid" id="Q6CRU7"/>
<dbReference type="PaxDb" id="284590-Q6CRU7"/>
<dbReference type="RefSeq" id="XP_453342.1">
    <property type="nucleotide sequence ID" value="XM_453342.1"/>
</dbReference>
<dbReference type="AlphaFoldDB" id="Q6CRU7"/>
<keyword evidence="3" id="KW-1185">Reference proteome</keyword>
<dbReference type="PANTHER" id="PTHR32097">
    <property type="entry name" value="CAMP-BINDING PROTEIN 1-RELATED"/>
    <property type="match status" value="1"/>
</dbReference>
<protein>
    <submittedName>
        <fullName evidence="2">KLLA0D06281p</fullName>
    </submittedName>
</protein>
<dbReference type="OMA" id="RYNGCPF"/>
<sequence length="752" mass="85127">MSIAISRKLLSNRKALYGEKELCSSDPIESIDDILFTFVAELNKLGYQFSENAQDYLRTLSVNELTEFRSMAKTVLEEALGADVKYVPLFRKFPESIPDRSLLVEAVYESLGDLTHLLFFNFYGYWSSSEYNGSWFGRQYPDLELQEAIKRPELITGKELTTLDIVGRGVVLELFENLANSKTSTSASDKEFINSVIATGNDWKSSLPEVIPSKENLVHIIGCAATKSGPFDEELQKLFSTHIKTATDVLRLAASFSGSDVALTKHTRFKISNSQRKFLLFALNKLDRETAMEDILRFLGLWLVLAKYLHVNAYASRYPNAAKMIQTIRGNQKSIKTFNRTIETALRARKDLKNEGNMESSLESIIHILKARPGDFARRLDHLLRSYPSTEHAQIVISFLDVASSVSTPLLLNLSTHFQYRHEISPIRVFLPKGSATNAIIEDEDERQTYSSELCSNLYKGIDSVLIERFSKLEPLGNIFIDPILEDYIPPIGLRDASEALHTFGRGSKMRFDKNSKVIRLFLYWENIKETQGAAHEGRVDVDLSCLQLSDNFENKGEIAYYNLANGAVTHSGDFTDATNGAAEFIDVKLDDIKEAFPETRYIAVTVNSYTGQKFNTFTAKAGFMIRDNISGEHFEPKTVEQKFDLLSASRFNIPMVLDLYENTIIWLDLAISQNKIYNVNLHEKTPLVGSLAKYALNIYREKCNLLKLMQLHGEARAQTVSAQHDPEKDYDHCFDENFASKTDEIVGNFLI</sequence>
<name>Q6CRU7_KLULA</name>
<dbReference type="Gene3D" id="2.60.60.30">
    <property type="entry name" value="sav2460 like domains"/>
    <property type="match status" value="1"/>
</dbReference>
<dbReference type="PANTHER" id="PTHR32097:SF18">
    <property type="entry name" value="RING-TYPE DOMAIN-CONTAINING PROTEIN"/>
    <property type="match status" value="1"/>
</dbReference>
<gene>
    <name evidence="2" type="ORF">KLLA0_D06281g</name>
</gene>
<reference evidence="2 3" key="1">
    <citation type="journal article" date="2004" name="Nature">
        <title>Genome evolution in yeasts.</title>
        <authorList>
            <consortium name="Genolevures"/>
            <person name="Dujon B."/>
            <person name="Sherman D."/>
            <person name="Fischer G."/>
            <person name="Durrens P."/>
            <person name="Casaregola S."/>
            <person name="Lafontaine I."/>
            <person name="de Montigny J."/>
            <person name="Marck C."/>
            <person name="Neuveglise C."/>
            <person name="Talla E."/>
            <person name="Goffard N."/>
            <person name="Frangeul L."/>
            <person name="Aigle M."/>
            <person name="Anthouard V."/>
            <person name="Babour A."/>
            <person name="Barbe V."/>
            <person name="Barnay S."/>
            <person name="Blanchin S."/>
            <person name="Beckerich J.M."/>
            <person name="Beyne E."/>
            <person name="Bleykasten C."/>
            <person name="Boisrame A."/>
            <person name="Boyer J."/>
            <person name="Cattolico L."/>
            <person name="Confanioleri F."/>
            <person name="de Daruvar A."/>
            <person name="Despons L."/>
            <person name="Fabre E."/>
            <person name="Fairhead C."/>
            <person name="Ferry-Dumazet H."/>
            <person name="Groppi A."/>
            <person name="Hantraye F."/>
            <person name="Hennequin C."/>
            <person name="Jauniaux N."/>
            <person name="Joyet P."/>
            <person name="Kachouri R."/>
            <person name="Kerrest A."/>
            <person name="Koszul R."/>
            <person name="Lemaire M."/>
            <person name="Lesur I."/>
            <person name="Ma L."/>
            <person name="Muller H."/>
            <person name="Nicaud J.M."/>
            <person name="Nikolski M."/>
            <person name="Oztas S."/>
            <person name="Ozier-Kalogeropoulos O."/>
            <person name="Pellenz S."/>
            <person name="Potier S."/>
            <person name="Richard G.F."/>
            <person name="Straub M.L."/>
            <person name="Suleau A."/>
            <person name="Swennene D."/>
            <person name="Tekaia F."/>
            <person name="Wesolowski-Louvel M."/>
            <person name="Westhof E."/>
            <person name="Wirth B."/>
            <person name="Zeniou-Meyer M."/>
            <person name="Zivanovic I."/>
            <person name="Bolotin-Fukuhara M."/>
            <person name="Thierry A."/>
            <person name="Bouchier C."/>
            <person name="Caudron B."/>
            <person name="Scarpelli C."/>
            <person name="Gaillardin C."/>
            <person name="Weissenbach J."/>
            <person name="Wincker P."/>
            <person name="Souciet J.L."/>
        </authorList>
    </citation>
    <scope>NUCLEOTIDE SEQUENCE [LARGE SCALE GENOMIC DNA]</scope>
    <source>
        <strain evidence="3">ATCC 8585 / CBS 2359 / DSM 70799 / NBRC 1267 / NRRL Y-1140 / WM37</strain>
    </source>
</reference>
<proteinExistence type="predicted"/>
<dbReference type="InterPro" id="IPR003325">
    <property type="entry name" value="TerD"/>
</dbReference>
<dbReference type="CDD" id="cd06974">
    <property type="entry name" value="TerD_like"/>
    <property type="match status" value="1"/>
</dbReference>
<dbReference type="GeneID" id="2892868"/>
<dbReference type="EMBL" id="CR382124">
    <property type="protein sequence ID" value="CAH00438.1"/>
    <property type="molecule type" value="Genomic_DNA"/>
</dbReference>
<evidence type="ECO:0000313" key="3">
    <source>
        <dbReference type="Proteomes" id="UP000000598"/>
    </source>
</evidence>
<dbReference type="Proteomes" id="UP000000598">
    <property type="component" value="Chromosome D"/>
</dbReference>
<organism evidence="2 3">
    <name type="scientific">Kluyveromyces lactis (strain ATCC 8585 / CBS 2359 / DSM 70799 / NBRC 1267 / NRRL Y-1140 / WM37)</name>
    <name type="common">Yeast</name>
    <name type="synonym">Candida sphaerica</name>
    <dbReference type="NCBI Taxonomy" id="284590"/>
    <lineage>
        <taxon>Eukaryota</taxon>
        <taxon>Fungi</taxon>
        <taxon>Dikarya</taxon>
        <taxon>Ascomycota</taxon>
        <taxon>Saccharomycotina</taxon>
        <taxon>Saccharomycetes</taxon>
        <taxon>Saccharomycetales</taxon>
        <taxon>Saccharomycetaceae</taxon>
        <taxon>Kluyveromyces</taxon>
    </lineage>
</organism>
<accession>Q6CRU7</accession>
<dbReference type="eggNOG" id="ENOG502RQG4">
    <property type="taxonomic scope" value="Eukaryota"/>
</dbReference>
<feature type="domain" description="TerD" evidence="1">
    <location>
        <begin position="505"/>
        <end position="615"/>
    </location>
</feature>
<evidence type="ECO:0000259" key="1">
    <source>
        <dbReference type="Pfam" id="PF02342"/>
    </source>
</evidence>